<gene>
    <name evidence="1" type="ORF">TW71_17725</name>
</gene>
<name>A0A837G330_9VIBR</name>
<accession>A0A837G330</accession>
<dbReference type="EMBL" id="JXXR01000019">
    <property type="protein sequence ID" value="KJY69650.1"/>
    <property type="molecule type" value="Genomic_DNA"/>
</dbReference>
<evidence type="ECO:0000313" key="1">
    <source>
        <dbReference type="EMBL" id="KJY69650.1"/>
    </source>
</evidence>
<proteinExistence type="predicted"/>
<dbReference type="RefSeq" id="WP_045986790.1">
    <property type="nucleotide sequence ID" value="NZ_CP063051.1"/>
</dbReference>
<sequence>MKNKIRNDDLDIEQLADSQVWQDTKKIYYDNKSEFDDLILKFAKNYKIDKKTSRDAFIYEIMSCQYNKKNNNKIFDKNVVKWFFVYIVSFIFVAISGSISLLIALFCSRKETEIVYEEMWTGNSLSKRFYNYIDKNLSTINMKRMVLLISPGIDFSNDPIEGWKGKVVNRRYASIIFSFGTAFKVLHKDLLFSIRLLIMSSRSGINITYIYLRVLRKMLMYNSQVHNVKSKILISAGDYYWTPLKYHAYKRNIDNIILLQHNYINDYLHHRLFQYCDYYYSHSQQSIDKHALCGNAKFFNVGSFQLIPFINENITEYDIVFISQTVYQNLVSSWKDLDQDKLKRSYHKLVDNFKCYLQNNPNLKAVYISKLGHEVMQPTIGDKALFDKLDNIDFVSTSGKDTFELISKSKVVINMYSSVGFESYGLNKKVLWINYDRCCDLFNCDTENEDIHVMISDAGYSAFEDRVNLLLSSDGKIDNHFRKLKEKYMNMKDNPAELVSNRVKLIIEDSY</sequence>
<dbReference type="InterPro" id="IPR043148">
    <property type="entry name" value="TagF_C"/>
</dbReference>
<dbReference type="SUPFAM" id="SSF53756">
    <property type="entry name" value="UDP-Glycosyltransferase/glycogen phosphorylase"/>
    <property type="match status" value="1"/>
</dbReference>
<protein>
    <submittedName>
        <fullName evidence="1">Uncharacterized protein</fullName>
    </submittedName>
</protein>
<reference evidence="1" key="1">
    <citation type="journal article" date="2015" name="BMC Genomics">
        <title>Genome mining reveals unlocked bioactive potential of marine Gram-negative bacteria.</title>
        <authorList>
            <person name="Machado H."/>
            <person name="Sonnenschein E.C."/>
            <person name="Melchiorsen J."/>
            <person name="Gram L."/>
        </authorList>
    </citation>
    <scope>NUCLEOTIDE SEQUENCE</scope>
    <source>
        <strain evidence="1">S2052</strain>
    </source>
</reference>
<comment type="caution">
    <text evidence="1">The sequence shown here is derived from an EMBL/GenBank/DDBJ whole genome shotgun (WGS) entry which is preliminary data.</text>
</comment>
<organism evidence="1">
    <name type="scientific">Vibrio coralliilyticus</name>
    <dbReference type="NCBI Taxonomy" id="190893"/>
    <lineage>
        <taxon>Bacteria</taxon>
        <taxon>Pseudomonadati</taxon>
        <taxon>Pseudomonadota</taxon>
        <taxon>Gammaproteobacteria</taxon>
        <taxon>Vibrionales</taxon>
        <taxon>Vibrionaceae</taxon>
        <taxon>Vibrio</taxon>
    </lineage>
</organism>
<dbReference type="AlphaFoldDB" id="A0A837G330"/>
<dbReference type="Gene3D" id="3.40.50.12580">
    <property type="match status" value="1"/>
</dbReference>